<proteinExistence type="predicted"/>
<comment type="caution">
    <text evidence="3">The sequence shown here is derived from an EMBL/GenBank/DDBJ whole genome shotgun (WGS) entry which is preliminary data.</text>
</comment>
<evidence type="ECO:0000313" key="3">
    <source>
        <dbReference type="EMBL" id="CAE8591023.1"/>
    </source>
</evidence>
<accession>A0A813DSX3</accession>
<feature type="region of interest" description="Disordered" evidence="1">
    <location>
        <begin position="40"/>
        <end position="61"/>
    </location>
</feature>
<protein>
    <submittedName>
        <fullName evidence="3">Uncharacterized protein</fullName>
    </submittedName>
</protein>
<sequence>MTCTLICNLETSKKPPRVTLIQKCNLRALLKLRENLETEIGSNKKKQQQQQHSQSSDWKPELRPLAELVHILEQFRTSSKPICGSKRKLFALQETNANDMKQ</sequence>
<gene>
    <name evidence="2" type="ORF">PGLA1383_LOCUS6648</name>
    <name evidence="3" type="ORF">PGLA1383_LOCUS9718</name>
</gene>
<dbReference type="EMBL" id="CAJNNV010002775">
    <property type="protein sequence ID" value="CAE8587820.1"/>
    <property type="molecule type" value="Genomic_DNA"/>
</dbReference>
<name>A0A813DSX3_POLGL</name>
<organism evidence="3 4">
    <name type="scientific">Polarella glacialis</name>
    <name type="common">Dinoflagellate</name>
    <dbReference type="NCBI Taxonomy" id="89957"/>
    <lineage>
        <taxon>Eukaryota</taxon>
        <taxon>Sar</taxon>
        <taxon>Alveolata</taxon>
        <taxon>Dinophyceae</taxon>
        <taxon>Suessiales</taxon>
        <taxon>Suessiaceae</taxon>
        <taxon>Polarella</taxon>
    </lineage>
</organism>
<dbReference type="EMBL" id="CAJNNV010004637">
    <property type="protein sequence ID" value="CAE8591023.1"/>
    <property type="molecule type" value="Genomic_DNA"/>
</dbReference>
<evidence type="ECO:0000256" key="1">
    <source>
        <dbReference type="SAM" id="MobiDB-lite"/>
    </source>
</evidence>
<evidence type="ECO:0000313" key="4">
    <source>
        <dbReference type="Proteomes" id="UP000654075"/>
    </source>
</evidence>
<keyword evidence="4" id="KW-1185">Reference proteome</keyword>
<reference evidence="3" key="1">
    <citation type="submission" date="2021-02" db="EMBL/GenBank/DDBJ databases">
        <authorList>
            <person name="Dougan E. K."/>
            <person name="Rhodes N."/>
            <person name="Thang M."/>
            <person name="Chan C."/>
        </authorList>
    </citation>
    <scope>NUCLEOTIDE SEQUENCE</scope>
</reference>
<dbReference type="Proteomes" id="UP000654075">
    <property type="component" value="Unassembled WGS sequence"/>
</dbReference>
<evidence type="ECO:0000313" key="2">
    <source>
        <dbReference type="EMBL" id="CAE8587820.1"/>
    </source>
</evidence>
<dbReference type="AlphaFoldDB" id="A0A813DSX3"/>